<dbReference type="InterPro" id="IPR000873">
    <property type="entry name" value="AMP-dep_synth/lig_dom"/>
</dbReference>
<evidence type="ECO:0000259" key="1">
    <source>
        <dbReference type="Pfam" id="PF00501"/>
    </source>
</evidence>
<sequence>MQRPEPSSTGTRPAGPGPKVLALLDDIERLAGHPQRLNDWQKDRWASLHAHHATHSAWYRDRLQQSCIAPDSPVSWDQAQRIKLVTRADLQREVDRAFVTPPQSHGAVYVTQTSGSTGEPVRVARTERCQQFWMAYGLREHQWWNRDFSRSLFVIRANLDTRFIAQKTWGSPASLLATTGAGYAASMSLSTAELALLIEELRPGYLLVYPNVLVALLQQYQAWNKTPRGLLQVRTMGETLGPGLRNQVRDDWGVETADTYSSQEAGVIAIECPSGSYHVMAENLIVEVLKPDGTPCAPGETGEVVITDLHNYATPLIRYAIGDVAEVGGPCACGRHLPTLTKIHGRVRNLITYPDGSKRWPRVGFDRFRDVAPITQYQVVQHAVDDVEVRLVCSPLSVQQETALNQIICTALESPFPLRFTYWPGGIPRRSNGKYEEVISLLKAVPLS</sequence>
<dbReference type="SUPFAM" id="SSF56801">
    <property type="entry name" value="Acetyl-CoA synthetase-like"/>
    <property type="match status" value="1"/>
</dbReference>
<dbReference type="EMBL" id="CP029210">
    <property type="protein sequence ID" value="AWI53470.1"/>
    <property type="molecule type" value="Genomic_DNA"/>
</dbReference>
<dbReference type="Gene3D" id="3.40.50.12780">
    <property type="entry name" value="N-terminal domain of ligase-like"/>
    <property type="match status" value="1"/>
</dbReference>
<dbReference type="KEGG" id="aon:DEH84_08540"/>
<keyword evidence="3" id="KW-1185">Reference proteome</keyword>
<dbReference type="PANTHER" id="PTHR36932:SF1">
    <property type="entry name" value="CAPSULAR POLYSACCHARIDE BIOSYNTHESIS PROTEIN"/>
    <property type="match status" value="1"/>
</dbReference>
<dbReference type="Pfam" id="PF00501">
    <property type="entry name" value="AMP-binding"/>
    <property type="match status" value="1"/>
</dbReference>
<feature type="domain" description="AMP-dependent synthetase/ligase" evidence="1">
    <location>
        <begin position="90"/>
        <end position="307"/>
    </location>
</feature>
<reference evidence="2 3" key="1">
    <citation type="submission" date="2018-05" db="EMBL/GenBank/DDBJ databases">
        <title>complete genome sequence of Aquabacterium olei NBRC 110486.</title>
        <authorList>
            <person name="Tang B."/>
            <person name="Chang J."/>
            <person name="Zhang L."/>
            <person name="Yang H."/>
        </authorList>
    </citation>
    <scope>NUCLEOTIDE SEQUENCE [LARGE SCALE GENOMIC DNA]</scope>
    <source>
        <strain evidence="2 3">NBRC 110486</strain>
    </source>
</reference>
<dbReference type="InterPro" id="IPR053158">
    <property type="entry name" value="CapK_Type1_Caps_Biosynth"/>
</dbReference>
<proteinExistence type="predicted"/>
<evidence type="ECO:0000313" key="2">
    <source>
        <dbReference type="EMBL" id="AWI53470.1"/>
    </source>
</evidence>
<evidence type="ECO:0000313" key="3">
    <source>
        <dbReference type="Proteomes" id="UP000244892"/>
    </source>
</evidence>
<dbReference type="AlphaFoldDB" id="A0A2U8FR81"/>
<protein>
    <recommendedName>
        <fullName evidence="1">AMP-dependent synthetase/ligase domain-containing protein</fullName>
    </recommendedName>
</protein>
<dbReference type="PANTHER" id="PTHR36932">
    <property type="entry name" value="CAPSULAR POLYSACCHARIDE BIOSYNTHESIS PROTEIN"/>
    <property type="match status" value="1"/>
</dbReference>
<dbReference type="Proteomes" id="UP000244892">
    <property type="component" value="Chromosome"/>
</dbReference>
<accession>A0A2U8FR81</accession>
<name>A0A2U8FR81_9BURK</name>
<gene>
    <name evidence="2" type="ORF">DEH84_08540</name>
</gene>
<dbReference type="InterPro" id="IPR042099">
    <property type="entry name" value="ANL_N_sf"/>
</dbReference>
<organism evidence="2 3">
    <name type="scientific">Aquabacterium olei</name>
    <dbReference type="NCBI Taxonomy" id="1296669"/>
    <lineage>
        <taxon>Bacteria</taxon>
        <taxon>Pseudomonadati</taxon>
        <taxon>Pseudomonadota</taxon>
        <taxon>Betaproteobacteria</taxon>
        <taxon>Burkholderiales</taxon>
        <taxon>Aquabacterium</taxon>
    </lineage>
</organism>